<dbReference type="RefSeq" id="XP_013387801.1">
    <property type="nucleotide sequence ID" value="XM_013532347.1"/>
</dbReference>
<protein>
    <submittedName>
        <fullName evidence="4">Uncharacterized protein LOC106156907</fullName>
    </submittedName>
</protein>
<dbReference type="KEGG" id="lak:106156907"/>
<sequence length="111" mass="11780">MATDKPLVKTTLSPKSTTDMTSGFAPADVTTAPAGKKNDEVPSPNLNAAAIGGGVAGSLAIVALLIVAAFIWKRTHLHNPVQRRASSGRRSRRTESQVGYDDLQNPIFPFH</sequence>
<keyword evidence="3" id="KW-1185">Reference proteome</keyword>
<dbReference type="AlphaFoldDB" id="A0A1S3HQI4"/>
<feature type="transmembrane region" description="Helical" evidence="2">
    <location>
        <begin position="48"/>
        <end position="72"/>
    </location>
</feature>
<accession>A0A1S3HQI4</accession>
<dbReference type="GeneID" id="106156907"/>
<evidence type="ECO:0000256" key="1">
    <source>
        <dbReference type="SAM" id="MobiDB-lite"/>
    </source>
</evidence>
<feature type="region of interest" description="Disordered" evidence="1">
    <location>
        <begin position="79"/>
        <end position="111"/>
    </location>
</feature>
<name>A0A1S3HQI4_LINAN</name>
<dbReference type="InParanoid" id="A0A1S3HQI4"/>
<keyword evidence="2" id="KW-0472">Membrane</keyword>
<feature type="region of interest" description="Disordered" evidence="1">
    <location>
        <begin position="1"/>
        <end position="43"/>
    </location>
</feature>
<feature type="compositionally biased region" description="Polar residues" evidence="1">
    <location>
        <begin position="10"/>
        <end position="21"/>
    </location>
</feature>
<evidence type="ECO:0000313" key="3">
    <source>
        <dbReference type="Proteomes" id="UP000085678"/>
    </source>
</evidence>
<organism evidence="3 4">
    <name type="scientific">Lingula anatina</name>
    <name type="common">Brachiopod</name>
    <name type="synonym">Lingula unguis</name>
    <dbReference type="NCBI Taxonomy" id="7574"/>
    <lineage>
        <taxon>Eukaryota</taxon>
        <taxon>Metazoa</taxon>
        <taxon>Spiralia</taxon>
        <taxon>Lophotrochozoa</taxon>
        <taxon>Brachiopoda</taxon>
        <taxon>Linguliformea</taxon>
        <taxon>Lingulata</taxon>
        <taxon>Lingulida</taxon>
        <taxon>Linguloidea</taxon>
        <taxon>Lingulidae</taxon>
        <taxon>Lingula</taxon>
    </lineage>
</organism>
<evidence type="ECO:0000313" key="4">
    <source>
        <dbReference type="RefSeq" id="XP_013387801.1"/>
    </source>
</evidence>
<evidence type="ECO:0000256" key="2">
    <source>
        <dbReference type="SAM" id="Phobius"/>
    </source>
</evidence>
<keyword evidence="2" id="KW-1133">Transmembrane helix</keyword>
<proteinExistence type="predicted"/>
<gene>
    <name evidence="4" type="primary">LOC106156907</name>
</gene>
<dbReference type="Proteomes" id="UP000085678">
    <property type="component" value="Unplaced"/>
</dbReference>
<keyword evidence="2" id="KW-0812">Transmembrane</keyword>
<reference evidence="4" key="1">
    <citation type="submission" date="2025-08" db="UniProtKB">
        <authorList>
            <consortium name="RefSeq"/>
        </authorList>
    </citation>
    <scope>IDENTIFICATION</scope>
    <source>
        <tissue evidence="4">Gonads</tissue>
    </source>
</reference>